<feature type="coiled-coil region" evidence="1">
    <location>
        <begin position="60"/>
        <end position="157"/>
    </location>
</feature>
<gene>
    <name evidence="3" type="ORF">V5799_025119</name>
</gene>
<dbReference type="SUPFAM" id="SSF57997">
    <property type="entry name" value="Tropomyosin"/>
    <property type="match status" value="1"/>
</dbReference>
<evidence type="ECO:0000313" key="4">
    <source>
        <dbReference type="Proteomes" id="UP001321473"/>
    </source>
</evidence>
<comment type="caution">
    <text evidence="3">The sequence shown here is derived from an EMBL/GenBank/DDBJ whole genome shotgun (WGS) entry which is preliminary data.</text>
</comment>
<evidence type="ECO:0000256" key="2">
    <source>
        <dbReference type="SAM" id="MobiDB-lite"/>
    </source>
</evidence>
<protein>
    <submittedName>
        <fullName evidence="3">Uncharacterized protein</fullName>
    </submittedName>
</protein>
<feature type="region of interest" description="Disordered" evidence="2">
    <location>
        <begin position="617"/>
        <end position="685"/>
    </location>
</feature>
<evidence type="ECO:0000313" key="3">
    <source>
        <dbReference type="EMBL" id="KAK8771638.1"/>
    </source>
</evidence>
<organism evidence="3 4">
    <name type="scientific">Amblyomma americanum</name>
    <name type="common">Lone star tick</name>
    <dbReference type="NCBI Taxonomy" id="6943"/>
    <lineage>
        <taxon>Eukaryota</taxon>
        <taxon>Metazoa</taxon>
        <taxon>Ecdysozoa</taxon>
        <taxon>Arthropoda</taxon>
        <taxon>Chelicerata</taxon>
        <taxon>Arachnida</taxon>
        <taxon>Acari</taxon>
        <taxon>Parasitiformes</taxon>
        <taxon>Ixodida</taxon>
        <taxon>Ixodoidea</taxon>
        <taxon>Ixodidae</taxon>
        <taxon>Amblyomminae</taxon>
        <taxon>Amblyomma</taxon>
    </lineage>
</organism>
<dbReference type="AlphaFoldDB" id="A0AAQ4EAJ2"/>
<feature type="compositionally biased region" description="Basic and acidic residues" evidence="2">
    <location>
        <begin position="674"/>
        <end position="685"/>
    </location>
</feature>
<keyword evidence="1" id="KW-0175">Coiled coil</keyword>
<feature type="coiled-coil region" evidence="1">
    <location>
        <begin position="519"/>
        <end position="557"/>
    </location>
</feature>
<feature type="coiled-coil region" evidence="1">
    <location>
        <begin position="339"/>
        <end position="366"/>
    </location>
</feature>
<proteinExistence type="predicted"/>
<evidence type="ECO:0000256" key="1">
    <source>
        <dbReference type="SAM" id="Coils"/>
    </source>
</evidence>
<dbReference type="EMBL" id="JARKHS020019530">
    <property type="protein sequence ID" value="KAK8771638.1"/>
    <property type="molecule type" value="Genomic_DNA"/>
</dbReference>
<name>A0AAQ4EAJ2_AMBAM</name>
<sequence>MRSHFEGQLAELRSFYEESLSKLQSSRRLELANDASLLACCAEKETTAERCRMDALLLQLAHSEQQVDRYCKEAKALSDELEKRDKHLKVMDDQVSGSQEELQRLTGRLKQSEAALHQLRTSCALHKQDGIAKADRIASLEATAGEQQSRLEQLLADAEQLAPLRDECSRLREQLAVAKGAVAKHQADSQRELSAKQHKLEELERRLNTFRDESKCLKLIQAQLKDSLFESENKVSQLTEDLDLKTQALNAKERHANALWEDVKKLKWEVTEAIEEKEALLSESRRLLDRTQREINNAWESKLKSELATQRALGQLDDDRALLQGRATEERTARVVALSERLEAQGQQAQCDRRRLEERLEQTAADGAATLKRQHEGHNRLWLPKVSQGELGRQAVHRQTFRVRPDEELFQEQTADGSESRMADRHLKYAEEQDKLLRDSGTDGRRVLGCHFNHSAFERNNVDHSGNISELKNLVRAQQENLGAVSLELDSKKEQVLRIRSEATQQIKNLELYWQRRITKELNDSCTRHEQEKKFLQENYAKTLTLLKDRIAALEKRAQGEVSSSAKHLDLCQVEPYAESPVSGYDSETSQARAPSAAVRMPTCTATALCSPRLLKKTAPEFSGGPPPHAPRRTPSWAKPPVALPPRTAELQSKRSVWFSAPPADAGRTAVLRRVPEGARHSRQQ</sequence>
<dbReference type="Proteomes" id="UP001321473">
    <property type="component" value="Unassembled WGS sequence"/>
</dbReference>
<reference evidence="3 4" key="1">
    <citation type="journal article" date="2023" name="Arcadia Sci">
        <title>De novo assembly of a long-read Amblyomma americanum tick genome.</title>
        <authorList>
            <person name="Chou S."/>
            <person name="Poskanzer K.E."/>
            <person name="Rollins M."/>
            <person name="Thuy-Boun P.S."/>
        </authorList>
    </citation>
    <scope>NUCLEOTIDE SEQUENCE [LARGE SCALE GENOMIC DNA]</scope>
    <source>
        <strain evidence="3">F_SG_1</strain>
        <tissue evidence="3">Salivary glands</tissue>
    </source>
</reference>
<keyword evidence="4" id="KW-1185">Reference proteome</keyword>
<feature type="coiled-coil region" evidence="1">
    <location>
        <begin position="263"/>
        <end position="294"/>
    </location>
</feature>
<feature type="coiled-coil region" evidence="1">
    <location>
        <begin position="186"/>
        <end position="220"/>
    </location>
</feature>
<accession>A0AAQ4EAJ2</accession>